<reference evidence="1 2" key="1">
    <citation type="submission" date="2017-09" db="EMBL/GenBank/DDBJ databases">
        <title>Genomics of the genus Arcobacter.</title>
        <authorList>
            <person name="Perez-Cataluna A."/>
            <person name="Figueras M.J."/>
            <person name="Salas-Masso N."/>
        </authorList>
    </citation>
    <scope>NUCLEOTIDE SEQUENCE [LARGE SCALE GENOMIC DNA]</scope>
    <source>
        <strain evidence="1 2">CECT 7834</strain>
    </source>
</reference>
<accession>A0A6M8NIW6</accession>
<sequence length="66" mass="7738">MKKPYLSFYEIESNQLKKNQELHGGTDTESLEDTDYDCQIIVSGTMYTFTKEDTDPNNFINEELHK</sequence>
<keyword evidence="2" id="KW-1185">Reference proteome</keyword>
<evidence type="ECO:0000313" key="1">
    <source>
        <dbReference type="EMBL" id="RXI39600.1"/>
    </source>
</evidence>
<protein>
    <submittedName>
        <fullName evidence="1">Uncharacterized protein</fullName>
    </submittedName>
</protein>
<organism evidence="1 2">
    <name type="scientific">Arcobacter cloacae</name>
    <dbReference type="NCBI Taxonomy" id="1054034"/>
    <lineage>
        <taxon>Bacteria</taxon>
        <taxon>Pseudomonadati</taxon>
        <taxon>Campylobacterota</taxon>
        <taxon>Epsilonproteobacteria</taxon>
        <taxon>Campylobacterales</taxon>
        <taxon>Arcobacteraceae</taxon>
        <taxon>Arcobacter</taxon>
    </lineage>
</organism>
<dbReference type="AlphaFoldDB" id="A0A6M8NIW6"/>
<gene>
    <name evidence="1" type="ORF">CP963_09695</name>
</gene>
<dbReference type="RefSeq" id="WP_129013966.1">
    <property type="nucleotide sequence ID" value="NZ_CBCSEI010000014.1"/>
</dbReference>
<proteinExistence type="predicted"/>
<dbReference type="Proteomes" id="UP000290378">
    <property type="component" value="Unassembled WGS sequence"/>
</dbReference>
<evidence type="ECO:0000313" key="2">
    <source>
        <dbReference type="Proteomes" id="UP000290378"/>
    </source>
</evidence>
<name>A0A6M8NIW6_9BACT</name>
<comment type="caution">
    <text evidence="1">The sequence shown here is derived from an EMBL/GenBank/DDBJ whole genome shotgun (WGS) entry which is preliminary data.</text>
</comment>
<dbReference type="EMBL" id="NXII01000013">
    <property type="protein sequence ID" value="RXI39600.1"/>
    <property type="molecule type" value="Genomic_DNA"/>
</dbReference>